<accession>A0AAE1BP10</accession>
<evidence type="ECO:0000313" key="3">
    <source>
        <dbReference type="Proteomes" id="UP001286313"/>
    </source>
</evidence>
<evidence type="ECO:0000313" key="2">
    <source>
        <dbReference type="EMBL" id="KAK3852325.1"/>
    </source>
</evidence>
<sequence>MSPNPFFSPYPSPRPLPPYPPPRPLPPYPSPRPLPSSSSPLPSVPSTSTPALQHANLSACLPNPSLAFPTHSHVSTSKGTTDLPHCLRDSFSIHPSTLNLPASLGTYLSIKIFSLSNLVPP</sequence>
<proteinExistence type="predicted"/>
<reference evidence="2" key="1">
    <citation type="submission" date="2023-10" db="EMBL/GenBank/DDBJ databases">
        <title>Genome assemblies of two species of porcelain crab, Petrolisthes cinctipes and Petrolisthes manimaculis (Anomura: Porcellanidae).</title>
        <authorList>
            <person name="Angst P."/>
        </authorList>
    </citation>
    <scope>NUCLEOTIDE SEQUENCE</scope>
    <source>
        <strain evidence="2">PB745_01</strain>
        <tissue evidence="2">Gill</tissue>
    </source>
</reference>
<dbReference type="AlphaFoldDB" id="A0AAE1BP10"/>
<name>A0AAE1BP10_PETCI</name>
<organism evidence="2 3">
    <name type="scientific">Petrolisthes cinctipes</name>
    <name type="common">Flat porcelain crab</name>
    <dbReference type="NCBI Taxonomy" id="88211"/>
    <lineage>
        <taxon>Eukaryota</taxon>
        <taxon>Metazoa</taxon>
        <taxon>Ecdysozoa</taxon>
        <taxon>Arthropoda</taxon>
        <taxon>Crustacea</taxon>
        <taxon>Multicrustacea</taxon>
        <taxon>Malacostraca</taxon>
        <taxon>Eumalacostraca</taxon>
        <taxon>Eucarida</taxon>
        <taxon>Decapoda</taxon>
        <taxon>Pleocyemata</taxon>
        <taxon>Anomura</taxon>
        <taxon>Galatheoidea</taxon>
        <taxon>Porcellanidae</taxon>
        <taxon>Petrolisthes</taxon>
    </lineage>
</organism>
<feature type="compositionally biased region" description="Low complexity" evidence="1">
    <location>
        <begin position="35"/>
        <end position="50"/>
    </location>
</feature>
<feature type="region of interest" description="Disordered" evidence="1">
    <location>
        <begin position="1"/>
        <end position="50"/>
    </location>
</feature>
<gene>
    <name evidence="2" type="ORF">Pcinc_041087</name>
</gene>
<keyword evidence="3" id="KW-1185">Reference proteome</keyword>
<dbReference type="Proteomes" id="UP001286313">
    <property type="component" value="Unassembled WGS sequence"/>
</dbReference>
<dbReference type="EMBL" id="JAWQEG010007476">
    <property type="protein sequence ID" value="KAK3852325.1"/>
    <property type="molecule type" value="Genomic_DNA"/>
</dbReference>
<protein>
    <submittedName>
        <fullName evidence="2">Uncharacterized protein</fullName>
    </submittedName>
</protein>
<evidence type="ECO:0000256" key="1">
    <source>
        <dbReference type="SAM" id="MobiDB-lite"/>
    </source>
</evidence>
<comment type="caution">
    <text evidence="2">The sequence shown here is derived from an EMBL/GenBank/DDBJ whole genome shotgun (WGS) entry which is preliminary data.</text>
</comment>
<feature type="compositionally biased region" description="Pro residues" evidence="1">
    <location>
        <begin position="1"/>
        <end position="34"/>
    </location>
</feature>